<dbReference type="Proteomes" id="UP000188268">
    <property type="component" value="Unassembled WGS sequence"/>
</dbReference>
<feature type="non-terminal residue" evidence="1">
    <location>
        <position position="28"/>
    </location>
</feature>
<sequence>MVTYVKHLNIPRGVAGACRPDLGYEHFK</sequence>
<dbReference type="EMBL" id="AWWV01014223">
    <property type="protein sequence ID" value="OMO58366.1"/>
    <property type="molecule type" value="Genomic_DNA"/>
</dbReference>
<evidence type="ECO:0000313" key="1">
    <source>
        <dbReference type="EMBL" id="OMO58366.1"/>
    </source>
</evidence>
<keyword evidence="2" id="KW-1185">Reference proteome</keyword>
<organism evidence="1 2">
    <name type="scientific">Corchorus capsularis</name>
    <name type="common">Jute</name>
    <dbReference type="NCBI Taxonomy" id="210143"/>
    <lineage>
        <taxon>Eukaryota</taxon>
        <taxon>Viridiplantae</taxon>
        <taxon>Streptophyta</taxon>
        <taxon>Embryophyta</taxon>
        <taxon>Tracheophyta</taxon>
        <taxon>Spermatophyta</taxon>
        <taxon>Magnoliopsida</taxon>
        <taxon>eudicotyledons</taxon>
        <taxon>Gunneridae</taxon>
        <taxon>Pentapetalae</taxon>
        <taxon>rosids</taxon>
        <taxon>malvids</taxon>
        <taxon>Malvales</taxon>
        <taxon>Malvaceae</taxon>
        <taxon>Grewioideae</taxon>
        <taxon>Apeibeae</taxon>
        <taxon>Corchorus</taxon>
    </lineage>
</organism>
<name>A0A1R3GJW1_COCAP</name>
<reference evidence="1 2" key="1">
    <citation type="submission" date="2013-09" db="EMBL/GenBank/DDBJ databases">
        <title>Corchorus capsularis genome sequencing.</title>
        <authorList>
            <person name="Alam M."/>
            <person name="Haque M.S."/>
            <person name="Islam M.S."/>
            <person name="Emdad E.M."/>
            <person name="Islam M.M."/>
            <person name="Ahmed B."/>
            <person name="Halim A."/>
            <person name="Hossen Q.M.M."/>
            <person name="Hossain M.Z."/>
            <person name="Ahmed R."/>
            <person name="Khan M.M."/>
            <person name="Islam R."/>
            <person name="Rashid M.M."/>
            <person name="Khan S.A."/>
            <person name="Rahman M.S."/>
            <person name="Alam M."/>
        </authorList>
    </citation>
    <scope>NUCLEOTIDE SEQUENCE [LARGE SCALE GENOMIC DNA]</scope>
    <source>
        <strain evidence="2">cv. CVL-1</strain>
        <tissue evidence="1">Whole seedling</tissue>
    </source>
</reference>
<accession>A0A1R3GJW1</accession>
<comment type="caution">
    <text evidence="1">The sequence shown here is derived from an EMBL/GenBank/DDBJ whole genome shotgun (WGS) entry which is preliminary data.</text>
</comment>
<evidence type="ECO:0000313" key="2">
    <source>
        <dbReference type="Proteomes" id="UP000188268"/>
    </source>
</evidence>
<proteinExistence type="predicted"/>
<dbReference type="Gramene" id="OMO58366">
    <property type="protein sequence ID" value="OMO58366"/>
    <property type="gene ID" value="CCACVL1_25474"/>
</dbReference>
<gene>
    <name evidence="1" type="ORF">CCACVL1_25474</name>
</gene>
<protein>
    <submittedName>
        <fullName evidence="1">Uncharacterized protein</fullName>
    </submittedName>
</protein>
<dbReference type="AlphaFoldDB" id="A0A1R3GJW1"/>